<organism evidence="12 13">
    <name type="scientific">Malassezia japonica</name>
    <dbReference type="NCBI Taxonomy" id="223818"/>
    <lineage>
        <taxon>Eukaryota</taxon>
        <taxon>Fungi</taxon>
        <taxon>Dikarya</taxon>
        <taxon>Basidiomycota</taxon>
        <taxon>Ustilaginomycotina</taxon>
        <taxon>Malasseziomycetes</taxon>
        <taxon>Malasseziales</taxon>
        <taxon>Malasseziaceae</taxon>
        <taxon>Malassezia</taxon>
    </lineage>
</organism>
<evidence type="ECO:0000256" key="2">
    <source>
        <dbReference type="ARBA" id="ARBA00022559"/>
    </source>
</evidence>
<proteinExistence type="inferred from homology"/>
<feature type="compositionally biased region" description="Low complexity" evidence="10">
    <location>
        <begin position="38"/>
        <end position="48"/>
    </location>
</feature>
<protein>
    <recommendedName>
        <fullName evidence="1">thioredoxin-dependent peroxiredoxin</fullName>
        <ecNumber evidence="1">1.11.1.24</ecNumber>
    </recommendedName>
    <alternativeName>
        <fullName evidence="7">Thioredoxin peroxidase</fullName>
    </alternativeName>
</protein>
<dbReference type="GO" id="GO:0005737">
    <property type="term" value="C:cytoplasm"/>
    <property type="evidence" value="ECO:0007669"/>
    <property type="project" value="TreeGrafter"/>
</dbReference>
<evidence type="ECO:0000259" key="11">
    <source>
        <dbReference type="PROSITE" id="PS51352"/>
    </source>
</evidence>
<dbReference type="InterPro" id="IPR013766">
    <property type="entry name" value="Thioredoxin_domain"/>
</dbReference>
<dbReference type="CDD" id="cd03017">
    <property type="entry name" value="PRX_BCP"/>
    <property type="match status" value="1"/>
</dbReference>
<dbReference type="GO" id="GO:0008379">
    <property type="term" value="F:thioredoxin peroxidase activity"/>
    <property type="evidence" value="ECO:0007669"/>
    <property type="project" value="TreeGrafter"/>
</dbReference>
<dbReference type="EC" id="1.11.1.24" evidence="1"/>
<sequence>MSAPEGRRQSQRIAKRSAEDVPSASNPVEKSVKREPVKAAPAKAAPAADEAVTSLSVGDALPALVLLDQDNEEVRIAELNNAVLFTYPRANTPGCTKQAQCYRDASDEWAAAGYTVFGLSSDAPKSQKTWAAKLGLKYRLLSDPDRELIGALTGSKSSTKRSHFVVRDGKLALSSVGVKPVESSPAALKFAQS</sequence>
<dbReference type="GO" id="GO:0034599">
    <property type="term" value="P:cellular response to oxidative stress"/>
    <property type="evidence" value="ECO:0007669"/>
    <property type="project" value="TreeGrafter"/>
</dbReference>
<keyword evidence="5" id="KW-1015">Disulfide bond</keyword>
<dbReference type="InterPro" id="IPR036249">
    <property type="entry name" value="Thioredoxin-like_sf"/>
</dbReference>
<dbReference type="PANTHER" id="PTHR42801:SF23">
    <property type="entry name" value="PEROXIREDOXIN DOT5"/>
    <property type="match status" value="1"/>
</dbReference>
<comment type="similarity">
    <text evidence="8">Belongs to the peroxiredoxin family. BCP/PrxQ subfamily.</text>
</comment>
<dbReference type="EMBL" id="CP119961">
    <property type="protein sequence ID" value="WFD39769.1"/>
    <property type="molecule type" value="Genomic_DNA"/>
</dbReference>
<evidence type="ECO:0000313" key="13">
    <source>
        <dbReference type="Proteomes" id="UP001217754"/>
    </source>
</evidence>
<comment type="catalytic activity">
    <reaction evidence="9">
        <text>a hydroperoxide + [thioredoxin]-dithiol = an alcohol + [thioredoxin]-disulfide + H2O</text>
        <dbReference type="Rhea" id="RHEA:62620"/>
        <dbReference type="Rhea" id="RHEA-COMP:10698"/>
        <dbReference type="Rhea" id="RHEA-COMP:10700"/>
        <dbReference type="ChEBI" id="CHEBI:15377"/>
        <dbReference type="ChEBI" id="CHEBI:29950"/>
        <dbReference type="ChEBI" id="CHEBI:30879"/>
        <dbReference type="ChEBI" id="CHEBI:35924"/>
        <dbReference type="ChEBI" id="CHEBI:50058"/>
        <dbReference type="EC" id="1.11.1.24"/>
    </reaction>
</comment>
<evidence type="ECO:0000256" key="6">
    <source>
        <dbReference type="ARBA" id="ARBA00023284"/>
    </source>
</evidence>
<evidence type="ECO:0000256" key="1">
    <source>
        <dbReference type="ARBA" id="ARBA00013017"/>
    </source>
</evidence>
<dbReference type="AlphaFoldDB" id="A0AAF0F4L9"/>
<keyword evidence="13" id="KW-1185">Reference proteome</keyword>
<dbReference type="RefSeq" id="XP_060122666.1">
    <property type="nucleotide sequence ID" value="XM_060266683.1"/>
</dbReference>
<evidence type="ECO:0000256" key="8">
    <source>
        <dbReference type="ARBA" id="ARBA00038489"/>
    </source>
</evidence>
<keyword evidence="3" id="KW-0049">Antioxidant</keyword>
<gene>
    <name evidence="12" type="primary">DOT5</name>
    <name evidence="12" type="ORF">MJAP1_002750</name>
</gene>
<dbReference type="GO" id="GO:0045454">
    <property type="term" value="P:cell redox homeostasis"/>
    <property type="evidence" value="ECO:0007669"/>
    <property type="project" value="TreeGrafter"/>
</dbReference>
<evidence type="ECO:0000256" key="9">
    <source>
        <dbReference type="ARBA" id="ARBA00049091"/>
    </source>
</evidence>
<keyword evidence="6" id="KW-0676">Redox-active center</keyword>
<feature type="domain" description="Thioredoxin" evidence="11">
    <location>
        <begin position="55"/>
        <end position="193"/>
    </location>
</feature>
<dbReference type="Proteomes" id="UP001217754">
    <property type="component" value="Chromosome 4"/>
</dbReference>
<dbReference type="Gene3D" id="3.40.30.10">
    <property type="entry name" value="Glutaredoxin"/>
    <property type="match status" value="1"/>
</dbReference>
<dbReference type="InterPro" id="IPR050924">
    <property type="entry name" value="Peroxiredoxin_BCP/PrxQ"/>
</dbReference>
<dbReference type="PROSITE" id="PS51352">
    <property type="entry name" value="THIOREDOXIN_2"/>
    <property type="match status" value="1"/>
</dbReference>
<keyword evidence="4" id="KW-0560">Oxidoreductase</keyword>
<evidence type="ECO:0000256" key="3">
    <source>
        <dbReference type="ARBA" id="ARBA00022862"/>
    </source>
</evidence>
<evidence type="ECO:0000256" key="5">
    <source>
        <dbReference type="ARBA" id="ARBA00023157"/>
    </source>
</evidence>
<evidence type="ECO:0000256" key="10">
    <source>
        <dbReference type="SAM" id="MobiDB-lite"/>
    </source>
</evidence>
<dbReference type="Pfam" id="PF00578">
    <property type="entry name" value="AhpC-TSA"/>
    <property type="match status" value="1"/>
</dbReference>
<evidence type="ECO:0000313" key="12">
    <source>
        <dbReference type="EMBL" id="WFD39769.1"/>
    </source>
</evidence>
<evidence type="ECO:0000256" key="4">
    <source>
        <dbReference type="ARBA" id="ARBA00023002"/>
    </source>
</evidence>
<dbReference type="InterPro" id="IPR000866">
    <property type="entry name" value="AhpC/TSA"/>
</dbReference>
<dbReference type="SUPFAM" id="SSF52833">
    <property type="entry name" value="Thioredoxin-like"/>
    <property type="match status" value="1"/>
</dbReference>
<keyword evidence="2 12" id="KW-0575">Peroxidase</keyword>
<feature type="region of interest" description="Disordered" evidence="10">
    <location>
        <begin position="1"/>
        <end position="51"/>
    </location>
</feature>
<dbReference type="GeneID" id="85226401"/>
<evidence type="ECO:0000256" key="7">
    <source>
        <dbReference type="ARBA" id="ARBA00032824"/>
    </source>
</evidence>
<accession>A0AAF0F4L9</accession>
<reference evidence="12" key="1">
    <citation type="submission" date="2023-03" db="EMBL/GenBank/DDBJ databases">
        <title>Mating type loci evolution in Malassezia.</title>
        <authorList>
            <person name="Coelho M.A."/>
        </authorList>
    </citation>
    <scope>NUCLEOTIDE SEQUENCE</scope>
    <source>
        <strain evidence="12">CBS 9431</strain>
    </source>
</reference>
<dbReference type="PANTHER" id="PTHR42801">
    <property type="entry name" value="THIOREDOXIN-DEPENDENT PEROXIDE REDUCTASE"/>
    <property type="match status" value="1"/>
</dbReference>
<name>A0AAF0F4L9_9BASI</name>